<evidence type="ECO:0000313" key="2">
    <source>
        <dbReference type="Proteomes" id="UP000186230"/>
    </source>
</evidence>
<reference evidence="1 2" key="1">
    <citation type="submission" date="2016-07" db="EMBL/GenBank/DDBJ databases">
        <title>Multi-omics approach to identify versatile polysaccharide utilization systems of a marine flavobacterium Gramella flava.</title>
        <authorList>
            <person name="Tang K."/>
        </authorList>
    </citation>
    <scope>NUCLEOTIDE SEQUENCE [LARGE SCALE GENOMIC DNA]</scope>
    <source>
        <strain evidence="1 2">JLT2011</strain>
    </source>
</reference>
<sequence>MLPIIYAAEFCTGFLHGNFQKFILKLVDIHKFIFFLKYDQNRLKMALFRKI</sequence>
<dbReference type="KEGG" id="gfl:GRFL_0217"/>
<keyword evidence="2" id="KW-1185">Reference proteome</keyword>
<dbReference type="EMBL" id="CP016359">
    <property type="protein sequence ID" value="APU66941.1"/>
    <property type="molecule type" value="Genomic_DNA"/>
</dbReference>
<organism evidence="1 2">
    <name type="scientific">Christiangramia flava JLT2011</name>
    <dbReference type="NCBI Taxonomy" id="1229726"/>
    <lineage>
        <taxon>Bacteria</taxon>
        <taxon>Pseudomonadati</taxon>
        <taxon>Bacteroidota</taxon>
        <taxon>Flavobacteriia</taxon>
        <taxon>Flavobacteriales</taxon>
        <taxon>Flavobacteriaceae</taxon>
        <taxon>Christiangramia</taxon>
    </lineage>
</organism>
<accession>A0A1L7I025</accession>
<dbReference type="AlphaFoldDB" id="A0A1L7I025"/>
<name>A0A1L7I025_9FLAO</name>
<gene>
    <name evidence="1" type="ORF">GRFL_0217</name>
</gene>
<dbReference type="Proteomes" id="UP000186230">
    <property type="component" value="Chromosome"/>
</dbReference>
<proteinExistence type="predicted"/>
<evidence type="ECO:0000313" key="1">
    <source>
        <dbReference type="EMBL" id="APU66941.1"/>
    </source>
</evidence>
<protein>
    <submittedName>
        <fullName evidence="1">Uncharacterized protein</fullName>
    </submittedName>
</protein>